<name>A0ABR8N9H4_9ACTN</name>
<organism evidence="2 3">
    <name type="scientific">Nocardioides cavernae</name>
    <dbReference type="NCBI Taxonomy" id="1921566"/>
    <lineage>
        <taxon>Bacteria</taxon>
        <taxon>Bacillati</taxon>
        <taxon>Actinomycetota</taxon>
        <taxon>Actinomycetes</taxon>
        <taxon>Propionibacteriales</taxon>
        <taxon>Nocardioidaceae</taxon>
        <taxon>Nocardioides</taxon>
    </lineage>
</organism>
<evidence type="ECO:0000313" key="2">
    <source>
        <dbReference type="EMBL" id="MBD3923104.1"/>
    </source>
</evidence>
<proteinExistence type="predicted"/>
<keyword evidence="1" id="KW-0732">Signal</keyword>
<reference evidence="2 3" key="1">
    <citation type="submission" date="2020-09" db="EMBL/GenBank/DDBJ databases">
        <title>novel species in genus Nocardioides.</title>
        <authorList>
            <person name="Zhang G."/>
        </authorList>
    </citation>
    <scope>NUCLEOTIDE SEQUENCE [LARGE SCALE GENOMIC DNA]</scope>
    <source>
        <strain evidence="2 3">KCTC 39551</strain>
    </source>
</reference>
<dbReference type="EMBL" id="JACXYZ010000001">
    <property type="protein sequence ID" value="MBD3923104.1"/>
    <property type="molecule type" value="Genomic_DNA"/>
</dbReference>
<sequence length="152" mass="16059">MRRPTTRLATGLVALACLGALGACSSDDASTSNDASTSTDPVEVEVGKAFSWNGFDVEDGWELNGIERSAGLEEVTTPEVKGTITNTSDEERAALFEMVFSTDGSPVATLSCSAATMVADQSQQFICPGLSTTMPEDYDAVVVQEFRRDTSS</sequence>
<dbReference type="PROSITE" id="PS51257">
    <property type="entry name" value="PROKAR_LIPOPROTEIN"/>
    <property type="match status" value="1"/>
</dbReference>
<protein>
    <recommendedName>
        <fullName evidence="4">Lipoprotein</fullName>
    </recommendedName>
</protein>
<comment type="caution">
    <text evidence="2">The sequence shown here is derived from an EMBL/GenBank/DDBJ whole genome shotgun (WGS) entry which is preliminary data.</text>
</comment>
<feature type="chain" id="PRO_5046660212" description="Lipoprotein" evidence="1">
    <location>
        <begin position="26"/>
        <end position="152"/>
    </location>
</feature>
<feature type="signal peptide" evidence="1">
    <location>
        <begin position="1"/>
        <end position="25"/>
    </location>
</feature>
<dbReference type="Proteomes" id="UP000618818">
    <property type="component" value="Unassembled WGS sequence"/>
</dbReference>
<dbReference type="RefSeq" id="WP_191193006.1">
    <property type="nucleotide sequence ID" value="NZ_JACXYZ010000001.1"/>
</dbReference>
<accession>A0ABR8N9H4</accession>
<evidence type="ECO:0000313" key="3">
    <source>
        <dbReference type="Proteomes" id="UP000618818"/>
    </source>
</evidence>
<gene>
    <name evidence="2" type="ORF">IEZ26_00600</name>
</gene>
<keyword evidence="3" id="KW-1185">Reference proteome</keyword>
<evidence type="ECO:0008006" key="4">
    <source>
        <dbReference type="Google" id="ProtNLM"/>
    </source>
</evidence>
<evidence type="ECO:0000256" key="1">
    <source>
        <dbReference type="SAM" id="SignalP"/>
    </source>
</evidence>